<evidence type="ECO:0000256" key="9">
    <source>
        <dbReference type="ARBA" id="ARBA00022771"/>
    </source>
</evidence>
<evidence type="ECO:0000256" key="7">
    <source>
        <dbReference type="ARBA" id="ARBA00022723"/>
    </source>
</evidence>
<keyword evidence="12 15" id="KW-1133">Transmembrane helix</keyword>
<dbReference type="AlphaFoldDB" id="A0AAW2J2U8"/>
<evidence type="ECO:0000256" key="11">
    <source>
        <dbReference type="ARBA" id="ARBA00022833"/>
    </source>
</evidence>
<reference evidence="17" key="1">
    <citation type="submission" date="2020-06" db="EMBL/GenBank/DDBJ databases">
        <authorList>
            <person name="Li T."/>
            <person name="Hu X."/>
            <person name="Zhang T."/>
            <person name="Song X."/>
            <person name="Zhang H."/>
            <person name="Dai N."/>
            <person name="Sheng W."/>
            <person name="Hou X."/>
            <person name="Wei L."/>
        </authorList>
    </citation>
    <scope>NUCLEOTIDE SEQUENCE</scope>
    <source>
        <strain evidence="17">KEN8</strain>
        <tissue evidence="17">Leaf</tissue>
    </source>
</reference>
<dbReference type="EMBL" id="JACGWM010001750">
    <property type="protein sequence ID" value="KAL0288352.1"/>
    <property type="molecule type" value="Genomic_DNA"/>
</dbReference>
<reference evidence="17" key="2">
    <citation type="journal article" date="2024" name="Plant">
        <title>Genomic evolution and insights into agronomic trait innovations of Sesamum species.</title>
        <authorList>
            <person name="Miao H."/>
            <person name="Wang L."/>
            <person name="Qu L."/>
            <person name="Liu H."/>
            <person name="Sun Y."/>
            <person name="Le M."/>
            <person name="Wang Q."/>
            <person name="Wei S."/>
            <person name="Zheng Y."/>
            <person name="Lin W."/>
            <person name="Duan Y."/>
            <person name="Cao H."/>
            <person name="Xiong S."/>
            <person name="Wang X."/>
            <person name="Wei L."/>
            <person name="Li C."/>
            <person name="Ma Q."/>
            <person name="Ju M."/>
            <person name="Zhao R."/>
            <person name="Li G."/>
            <person name="Mu C."/>
            <person name="Tian Q."/>
            <person name="Mei H."/>
            <person name="Zhang T."/>
            <person name="Gao T."/>
            <person name="Zhang H."/>
        </authorList>
    </citation>
    <scope>NUCLEOTIDE SEQUENCE</scope>
    <source>
        <strain evidence="17">KEN8</strain>
    </source>
</reference>
<dbReference type="GO" id="GO:0016020">
    <property type="term" value="C:membrane"/>
    <property type="evidence" value="ECO:0007669"/>
    <property type="project" value="UniProtKB-SubCell"/>
</dbReference>
<name>A0AAW2J2U8_9LAMI</name>
<keyword evidence="7" id="KW-0479">Metal-binding</keyword>
<evidence type="ECO:0000256" key="1">
    <source>
        <dbReference type="ARBA" id="ARBA00000900"/>
    </source>
</evidence>
<keyword evidence="10" id="KW-0833">Ubl conjugation pathway</keyword>
<dbReference type="GO" id="GO:0008270">
    <property type="term" value="F:zinc ion binding"/>
    <property type="evidence" value="ECO:0007669"/>
    <property type="project" value="UniProtKB-KW"/>
</dbReference>
<evidence type="ECO:0000256" key="12">
    <source>
        <dbReference type="ARBA" id="ARBA00022989"/>
    </source>
</evidence>
<organism evidence="17">
    <name type="scientific">Sesamum calycinum</name>
    <dbReference type="NCBI Taxonomy" id="2727403"/>
    <lineage>
        <taxon>Eukaryota</taxon>
        <taxon>Viridiplantae</taxon>
        <taxon>Streptophyta</taxon>
        <taxon>Embryophyta</taxon>
        <taxon>Tracheophyta</taxon>
        <taxon>Spermatophyta</taxon>
        <taxon>Magnoliopsida</taxon>
        <taxon>eudicotyledons</taxon>
        <taxon>Gunneridae</taxon>
        <taxon>Pentapetalae</taxon>
        <taxon>asterids</taxon>
        <taxon>lamiids</taxon>
        <taxon>Lamiales</taxon>
        <taxon>Pedaliaceae</taxon>
        <taxon>Sesamum</taxon>
    </lineage>
</organism>
<evidence type="ECO:0000256" key="5">
    <source>
        <dbReference type="ARBA" id="ARBA00022679"/>
    </source>
</evidence>
<dbReference type="InterPro" id="IPR046948">
    <property type="entry name" value="ATL20-22-like"/>
</dbReference>
<proteinExistence type="inferred from homology"/>
<evidence type="ECO:0000256" key="2">
    <source>
        <dbReference type="ARBA" id="ARBA00004167"/>
    </source>
</evidence>
<dbReference type="GO" id="GO:0061630">
    <property type="term" value="F:ubiquitin protein ligase activity"/>
    <property type="evidence" value="ECO:0007669"/>
    <property type="project" value="UniProtKB-EC"/>
</dbReference>
<evidence type="ECO:0000256" key="14">
    <source>
        <dbReference type="ARBA" id="ARBA00024209"/>
    </source>
</evidence>
<comment type="similarity">
    <text evidence="14">Belongs to the RING-type zinc finger family. ATL subfamily.</text>
</comment>
<evidence type="ECO:0000256" key="4">
    <source>
        <dbReference type="ARBA" id="ARBA00012483"/>
    </source>
</evidence>
<protein>
    <recommendedName>
        <fullName evidence="4">RING-type E3 ubiquitin transferase</fullName>
        <ecNumber evidence="4">2.3.2.27</ecNumber>
    </recommendedName>
</protein>
<evidence type="ECO:0000256" key="3">
    <source>
        <dbReference type="ARBA" id="ARBA00004906"/>
    </source>
</evidence>
<dbReference type="Gene3D" id="3.30.200.20">
    <property type="entry name" value="Phosphorylase Kinase, domain 1"/>
    <property type="match status" value="1"/>
</dbReference>
<evidence type="ECO:0000313" key="17">
    <source>
        <dbReference type="EMBL" id="KAL0288352.1"/>
    </source>
</evidence>
<sequence length="222" mass="25121">MPTRCRKGGPLVQSPFRHKYQHPDYCGYPGFDVYCDEKNDTVLVLPNSVKVIVTEINNYIYAISSDNYFDALDLTSCTSVHKISSVPWYIFHKTDLHLAWSEPACGLCERRGQRCNLKYYTRGHQIQCIDKVKTNPGGSNKPLIPGAELGSVLLVTILAALFLLYRSIRVDRALKPTRFTYSNVRRITTQFSEKLGEGGYGIVYKGKLSNLTVNFKVTTKLI</sequence>
<evidence type="ECO:0000256" key="6">
    <source>
        <dbReference type="ARBA" id="ARBA00022692"/>
    </source>
</evidence>
<keyword evidence="17" id="KW-0418">Kinase</keyword>
<dbReference type="PANTHER" id="PTHR46279:SF9">
    <property type="entry name" value="OS01G0116300 PROTEIN"/>
    <property type="match status" value="1"/>
</dbReference>
<gene>
    <name evidence="17" type="ORF">Scaly_2732800</name>
</gene>
<evidence type="ECO:0000256" key="15">
    <source>
        <dbReference type="SAM" id="Phobius"/>
    </source>
</evidence>
<comment type="caution">
    <text evidence="17">The sequence shown here is derived from an EMBL/GenBank/DDBJ whole genome shotgun (WGS) entry which is preliminary data.</text>
</comment>
<comment type="subcellular location">
    <subcellularLocation>
        <location evidence="2">Membrane</location>
        <topology evidence="2">Single-pass membrane protein</topology>
    </subcellularLocation>
</comment>
<dbReference type="EC" id="2.3.2.27" evidence="4"/>
<dbReference type="InterPro" id="IPR011009">
    <property type="entry name" value="Kinase-like_dom_sf"/>
</dbReference>
<keyword evidence="9" id="KW-0863">Zinc-finger</keyword>
<evidence type="ECO:0000256" key="13">
    <source>
        <dbReference type="ARBA" id="ARBA00023136"/>
    </source>
</evidence>
<keyword evidence="8" id="KW-0732">Signal</keyword>
<keyword evidence="13 15" id="KW-0472">Membrane</keyword>
<keyword evidence="11" id="KW-0862">Zinc</keyword>
<dbReference type="SUPFAM" id="SSF56112">
    <property type="entry name" value="Protein kinase-like (PK-like)"/>
    <property type="match status" value="1"/>
</dbReference>
<keyword evidence="6 15" id="KW-0812">Transmembrane</keyword>
<feature type="transmembrane region" description="Helical" evidence="15">
    <location>
        <begin position="143"/>
        <end position="165"/>
    </location>
</feature>
<dbReference type="Pfam" id="PF13947">
    <property type="entry name" value="GUB_WAK_bind"/>
    <property type="match status" value="1"/>
</dbReference>
<comment type="pathway">
    <text evidence="3">Protein modification; protein ubiquitination.</text>
</comment>
<evidence type="ECO:0000259" key="16">
    <source>
        <dbReference type="Pfam" id="PF13947"/>
    </source>
</evidence>
<dbReference type="PANTHER" id="PTHR46279">
    <property type="entry name" value="RING/U-BOX SUPERFAMILY PROTEIN"/>
    <property type="match status" value="1"/>
</dbReference>
<accession>A0AAW2J2U8</accession>
<evidence type="ECO:0000256" key="8">
    <source>
        <dbReference type="ARBA" id="ARBA00022729"/>
    </source>
</evidence>
<keyword evidence="5" id="KW-0808">Transferase</keyword>
<dbReference type="GO" id="GO:0030247">
    <property type="term" value="F:polysaccharide binding"/>
    <property type="evidence" value="ECO:0007669"/>
    <property type="project" value="InterPro"/>
</dbReference>
<evidence type="ECO:0000256" key="10">
    <source>
        <dbReference type="ARBA" id="ARBA00022786"/>
    </source>
</evidence>
<dbReference type="GO" id="GO:0016301">
    <property type="term" value="F:kinase activity"/>
    <property type="evidence" value="ECO:0007669"/>
    <property type="project" value="UniProtKB-KW"/>
</dbReference>
<comment type="catalytic activity">
    <reaction evidence="1">
        <text>S-ubiquitinyl-[E2 ubiquitin-conjugating enzyme]-L-cysteine + [acceptor protein]-L-lysine = [E2 ubiquitin-conjugating enzyme]-L-cysteine + N(6)-ubiquitinyl-[acceptor protein]-L-lysine.</text>
        <dbReference type="EC" id="2.3.2.27"/>
    </reaction>
</comment>
<dbReference type="InterPro" id="IPR025287">
    <property type="entry name" value="WAK_GUB"/>
</dbReference>
<feature type="domain" description="Wall-associated receptor kinase galacturonan-binding" evidence="16">
    <location>
        <begin position="4"/>
        <end position="58"/>
    </location>
</feature>